<gene>
    <name evidence="1" type="ORF">FNU76_22945</name>
</gene>
<name>A0A516SLE3_9NEIS</name>
<reference evidence="2" key="1">
    <citation type="submission" date="2019-07" db="EMBL/GenBank/DDBJ databases">
        <title>Chitinimonas sp. nov., isolated from Ny-Alesund, arctica soil.</title>
        <authorList>
            <person name="Xu Q."/>
            <person name="Peng F."/>
        </authorList>
    </citation>
    <scope>NUCLEOTIDE SEQUENCE [LARGE SCALE GENOMIC DNA]</scope>
    <source>
        <strain evidence="2">R3-44</strain>
    </source>
</reference>
<accession>A0A516SLE3</accession>
<evidence type="ECO:0000313" key="1">
    <source>
        <dbReference type="EMBL" id="QDQ28972.1"/>
    </source>
</evidence>
<dbReference type="Proteomes" id="UP000317550">
    <property type="component" value="Chromosome"/>
</dbReference>
<sequence length="285" mass="31217">MKRKKQPPPAHPAQYFMVSPHRDTENFFANAVGMTAHKFSRGKAGITPVFKDDAQRASFYDRAVAERRSLYIPSFFSSAASHRYRAAEHLANASWGGRFGSQGISGAEAGTPLSKRTNRALADFRGVSATQPRVYVQAHGAPGGESSRLQSDTREEARVGDVSRMLSKMKLPPQADVRVNSCWGGAGKNYGRENTDWQSRFRAGSLAEVSDVHNSFAAKLHKELRNSMGFKGWTSGYLASTTQAALTVQKSNGTTGQHMGAVVENANTRNELAVRRKDMRVTFSS</sequence>
<proteinExistence type="predicted"/>
<dbReference type="KEGG" id="cari:FNU76_22945"/>
<organism evidence="1 2">
    <name type="scientific">Chitinimonas arctica</name>
    <dbReference type="NCBI Taxonomy" id="2594795"/>
    <lineage>
        <taxon>Bacteria</taxon>
        <taxon>Pseudomonadati</taxon>
        <taxon>Pseudomonadota</taxon>
        <taxon>Betaproteobacteria</taxon>
        <taxon>Neisseriales</taxon>
        <taxon>Chitinibacteraceae</taxon>
        <taxon>Chitinimonas</taxon>
    </lineage>
</organism>
<evidence type="ECO:0000313" key="2">
    <source>
        <dbReference type="Proteomes" id="UP000317550"/>
    </source>
</evidence>
<dbReference type="EMBL" id="CP041730">
    <property type="protein sequence ID" value="QDQ28972.1"/>
    <property type="molecule type" value="Genomic_DNA"/>
</dbReference>
<dbReference type="AlphaFoldDB" id="A0A516SLE3"/>
<keyword evidence="2" id="KW-1185">Reference proteome</keyword>
<dbReference type="RefSeq" id="WP_144280354.1">
    <property type="nucleotide sequence ID" value="NZ_CP041730.1"/>
</dbReference>
<protein>
    <submittedName>
        <fullName evidence="1">Uncharacterized protein</fullName>
    </submittedName>
</protein>